<protein>
    <submittedName>
        <fullName evidence="2">Glyoxylase family protein (Lactoylglutathione lyase)</fullName>
        <ecNumber evidence="2">4.4.1.5</ecNumber>
    </submittedName>
</protein>
<dbReference type="InterPro" id="IPR037523">
    <property type="entry name" value="VOC_core"/>
</dbReference>
<gene>
    <name evidence="2" type="ORF">A33Q_3563</name>
</gene>
<keyword evidence="2" id="KW-0456">Lyase</keyword>
<dbReference type="GO" id="GO:0004462">
    <property type="term" value="F:lactoylglutathione lyase activity"/>
    <property type="evidence" value="ECO:0007669"/>
    <property type="project" value="UniProtKB-EC"/>
</dbReference>
<dbReference type="SUPFAM" id="SSF54593">
    <property type="entry name" value="Glyoxalase/Bleomycin resistance protein/Dihydroxybiphenyl dioxygenase"/>
    <property type="match status" value="1"/>
</dbReference>
<dbReference type="eggNOG" id="COG0346">
    <property type="taxonomic scope" value="Bacteria"/>
</dbReference>
<organism evidence="2 3">
    <name type="scientific">Indibacter alkaliphilus (strain CCUG 57479 / KCTC 22604 / LW1)</name>
    <dbReference type="NCBI Taxonomy" id="1189612"/>
    <lineage>
        <taxon>Bacteria</taxon>
        <taxon>Pseudomonadati</taxon>
        <taxon>Bacteroidota</taxon>
        <taxon>Cytophagia</taxon>
        <taxon>Cytophagales</taxon>
        <taxon>Cyclobacteriaceae</taxon>
    </lineage>
</organism>
<dbReference type="Proteomes" id="UP000006073">
    <property type="component" value="Unassembled WGS sequence"/>
</dbReference>
<dbReference type="Gene3D" id="3.10.180.10">
    <property type="entry name" value="2,3-Dihydroxybiphenyl 1,2-Dioxygenase, domain 1"/>
    <property type="match status" value="1"/>
</dbReference>
<evidence type="ECO:0000313" key="3">
    <source>
        <dbReference type="Proteomes" id="UP000006073"/>
    </source>
</evidence>
<keyword evidence="3" id="KW-1185">Reference proteome</keyword>
<reference evidence="2 3" key="1">
    <citation type="journal article" date="2013" name="Genome Announc.">
        <title>Draft Genome Sequence of Indibacter alkaliphilus Strain LW1T, Isolated from Lonar Lake, a Haloalkaline Lake in the Buldana District of Maharashtra, India.</title>
        <authorList>
            <person name="Singh A."/>
            <person name="Kumar Jangir P."/>
            <person name="Sharma R."/>
            <person name="Singh A."/>
            <person name="Kumar Pinnaka A."/>
            <person name="Shivaji S."/>
        </authorList>
    </citation>
    <scope>NUCLEOTIDE SEQUENCE [LARGE SCALE GENOMIC DNA]</scope>
    <source>
        <strain evidence="3">CCUG 57479 / KCTC 22604 / LW1</strain>
    </source>
</reference>
<comment type="caution">
    <text evidence="2">The sequence shown here is derived from an EMBL/GenBank/DDBJ whole genome shotgun (WGS) entry which is preliminary data.</text>
</comment>
<dbReference type="PANTHER" id="PTHR36113:SF1">
    <property type="entry name" value="GLYOXALASE_BLEOMYCIN RESISTANCE PROTEIN_DIOXYGENASE"/>
    <property type="match status" value="1"/>
</dbReference>
<dbReference type="AlphaFoldDB" id="S2D2U3"/>
<dbReference type="EC" id="4.4.1.5" evidence="2"/>
<dbReference type="InterPro" id="IPR051332">
    <property type="entry name" value="Fosfomycin_Res_Enzymes"/>
</dbReference>
<dbReference type="EMBL" id="ALWO02000045">
    <property type="protein sequence ID" value="EOZ93617.1"/>
    <property type="molecule type" value="Genomic_DNA"/>
</dbReference>
<dbReference type="RefSeq" id="WP_009033775.1">
    <property type="nucleotide sequence ID" value="NZ_ALWO02000045.1"/>
</dbReference>
<dbReference type="InterPro" id="IPR004360">
    <property type="entry name" value="Glyas_Fos-R_dOase_dom"/>
</dbReference>
<dbReference type="InterPro" id="IPR029068">
    <property type="entry name" value="Glyas_Bleomycin-R_OHBP_Dase"/>
</dbReference>
<name>S2D2U3_INDAL</name>
<sequence length="133" mass="15095">MIGLEHIAIWAMDLELLKKYYTQYFEAKSNSLYQNPKTGFKSYFLSFNSGARLEIMQMKGIPQTKDDSKISQHTGLIHLAFGVESKSAVDQKAEDLKGAGFEILRGPRTTGDGYYEFETLDPEGNRLEVTFKL</sequence>
<dbReference type="Pfam" id="PF00903">
    <property type="entry name" value="Glyoxalase"/>
    <property type="match status" value="1"/>
</dbReference>
<dbReference type="STRING" id="1189612.A33Q_3563"/>
<evidence type="ECO:0000259" key="1">
    <source>
        <dbReference type="PROSITE" id="PS51819"/>
    </source>
</evidence>
<proteinExistence type="predicted"/>
<evidence type="ECO:0000313" key="2">
    <source>
        <dbReference type="EMBL" id="EOZ93617.1"/>
    </source>
</evidence>
<dbReference type="PROSITE" id="PS51819">
    <property type="entry name" value="VOC"/>
    <property type="match status" value="1"/>
</dbReference>
<dbReference type="PANTHER" id="PTHR36113">
    <property type="entry name" value="LYASE, PUTATIVE-RELATED-RELATED"/>
    <property type="match status" value="1"/>
</dbReference>
<feature type="domain" description="VOC" evidence="1">
    <location>
        <begin position="3"/>
        <end position="132"/>
    </location>
</feature>
<accession>S2D2U3</accession>